<dbReference type="AlphaFoldDB" id="A0A7R9G922"/>
<evidence type="ECO:0000313" key="4">
    <source>
        <dbReference type="EMBL" id="CAD7272541.1"/>
    </source>
</evidence>
<dbReference type="EMBL" id="OA882078">
    <property type="protein sequence ID" value="CAD7272541.1"/>
    <property type="molecule type" value="Genomic_DNA"/>
</dbReference>
<dbReference type="FunFam" id="1.20.58.390:FF:000058">
    <property type="entry name" value="Nicotinic acetylcholine receptor alpha6, isoform D"/>
    <property type="match status" value="1"/>
</dbReference>
<feature type="chain" id="PRO_5036210660" description="Neurotransmitter-gated ion-channel transmembrane domain-containing protein" evidence="2">
    <location>
        <begin position="23"/>
        <end position="215"/>
    </location>
</feature>
<evidence type="ECO:0000256" key="1">
    <source>
        <dbReference type="SAM" id="Phobius"/>
    </source>
</evidence>
<keyword evidence="1" id="KW-1133">Transmembrane helix</keyword>
<protein>
    <recommendedName>
        <fullName evidence="3">Neurotransmitter-gated ion-channel transmembrane domain-containing protein</fullName>
    </recommendedName>
</protein>
<dbReference type="EMBL" id="CAJPEX010000041">
    <property type="protein sequence ID" value="CAG0912693.1"/>
    <property type="molecule type" value="Genomic_DNA"/>
</dbReference>
<dbReference type="InterPro" id="IPR036719">
    <property type="entry name" value="Neuro-gated_channel_TM_sf"/>
</dbReference>
<accession>A0A7R9G922</accession>
<evidence type="ECO:0000259" key="3">
    <source>
        <dbReference type="Pfam" id="PF02932"/>
    </source>
</evidence>
<dbReference type="InterPro" id="IPR006029">
    <property type="entry name" value="Neurotrans-gated_channel_TM"/>
</dbReference>
<gene>
    <name evidence="4" type="ORF">NMOB1V02_LOCUS470</name>
</gene>
<dbReference type="GO" id="GO:0016020">
    <property type="term" value="C:membrane"/>
    <property type="evidence" value="ECO:0007669"/>
    <property type="project" value="InterPro"/>
</dbReference>
<dbReference type="OrthoDB" id="5975154at2759"/>
<reference evidence="4" key="1">
    <citation type="submission" date="2020-11" db="EMBL/GenBank/DDBJ databases">
        <authorList>
            <person name="Tran Van P."/>
        </authorList>
    </citation>
    <scope>NUCLEOTIDE SEQUENCE</scope>
</reference>
<dbReference type="InterPro" id="IPR038050">
    <property type="entry name" value="Neuro_actylchol_rec"/>
</dbReference>
<dbReference type="SUPFAM" id="SSF90112">
    <property type="entry name" value="Neurotransmitter-gated ion-channel transmembrane pore"/>
    <property type="match status" value="1"/>
</dbReference>
<dbReference type="Pfam" id="PF02932">
    <property type="entry name" value="Neur_chan_memb"/>
    <property type="match status" value="1"/>
</dbReference>
<keyword evidence="5" id="KW-1185">Reference proteome</keyword>
<feature type="domain" description="Neurotransmitter-gated ion-channel transmembrane" evidence="3">
    <location>
        <begin position="1"/>
        <end position="180"/>
    </location>
</feature>
<keyword evidence="1" id="KW-0812">Transmembrane</keyword>
<keyword evidence="2" id="KW-0732">Signal</keyword>
<keyword evidence="1" id="KW-0472">Membrane</keyword>
<proteinExistence type="predicted"/>
<evidence type="ECO:0000313" key="5">
    <source>
        <dbReference type="Proteomes" id="UP000678499"/>
    </source>
</evidence>
<evidence type="ECO:0000256" key="2">
    <source>
        <dbReference type="SAM" id="SignalP"/>
    </source>
</evidence>
<feature type="transmembrane region" description="Helical" evidence="1">
    <location>
        <begin position="163"/>
        <end position="188"/>
    </location>
</feature>
<dbReference type="GO" id="GO:0006811">
    <property type="term" value="P:monoatomic ion transport"/>
    <property type="evidence" value="ECO:0007669"/>
    <property type="project" value="InterPro"/>
</dbReference>
<organism evidence="4">
    <name type="scientific">Notodromas monacha</name>
    <dbReference type="NCBI Taxonomy" id="399045"/>
    <lineage>
        <taxon>Eukaryota</taxon>
        <taxon>Metazoa</taxon>
        <taxon>Ecdysozoa</taxon>
        <taxon>Arthropoda</taxon>
        <taxon>Crustacea</taxon>
        <taxon>Oligostraca</taxon>
        <taxon>Ostracoda</taxon>
        <taxon>Podocopa</taxon>
        <taxon>Podocopida</taxon>
        <taxon>Cypridocopina</taxon>
        <taxon>Cypridoidea</taxon>
        <taxon>Cyprididae</taxon>
        <taxon>Notodromas</taxon>
    </lineage>
</organism>
<dbReference type="Proteomes" id="UP000678499">
    <property type="component" value="Unassembled WGS sequence"/>
</dbReference>
<sequence length="215" mass="24416">MVASSVVLTVVILNFHHRNAETHDMPNWVKTIFLQWFPWILRMHRPGKEITLDSIIMNRKLQELKRQQQPSKSLMSNVLDDDDLRTGTGFMRRPGMGPGVGFDDLHSMTLSSHTSHPCLAGSQRELALILKEIRFITDRMRKNEEDLEVTSDWKFAAMVLDRICLIIFTLFTVVATVVVFLSAPHLIISYSVDLSVHEIATPAMVTLATVCDQSI</sequence>
<feature type="signal peptide" evidence="2">
    <location>
        <begin position="1"/>
        <end position="22"/>
    </location>
</feature>
<dbReference type="Gene3D" id="1.20.58.390">
    <property type="entry name" value="Neurotransmitter-gated ion-channel transmembrane domain"/>
    <property type="match status" value="2"/>
</dbReference>
<name>A0A7R9G922_9CRUS</name>